<sequence length="144" mass="16542">MFKKLRSDRDPARTVFDEVRNEFGKYVTKAGEAFQSFILKYPKMVYVFMVALILISAAFMFTDTLHNVNDKVETNQPVQKNAFSPLGGFGQIMETTDALQETYRLKSTVERLLHKNHLSAQDSLILEHALDRMNEIDGQLKLKP</sequence>
<gene>
    <name evidence="2" type="ORF">EOD41_14815</name>
</gene>
<dbReference type="RefSeq" id="WP_127706296.1">
    <property type="nucleotide sequence ID" value="NZ_SACK01000007.1"/>
</dbReference>
<keyword evidence="3" id="KW-1185">Reference proteome</keyword>
<reference evidence="2 3" key="1">
    <citation type="submission" date="2019-01" db="EMBL/GenBank/DDBJ databases">
        <authorList>
            <person name="Chen W.-M."/>
        </authorList>
    </citation>
    <scope>NUCLEOTIDE SEQUENCE [LARGE SCALE GENOMIC DNA]</scope>
    <source>
        <strain evidence="2 3">YBJ-36</strain>
    </source>
</reference>
<organism evidence="2 3">
    <name type="scientific">Mucilaginibacter limnophilus</name>
    <dbReference type="NCBI Taxonomy" id="1932778"/>
    <lineage>
        <taxon>Bacteria</taxon>
        <taxon>Pseudomonadati</taxon>
        <taxon>Bacteroidota</taxon>
        <taxon>Sphingobacteriia</taxon>
        <taxon>Sphingobacteriales</taxon>
        <taxon>Sphingobacteriaceae</taxon>
        <taxon>Mucilaginibacter</taxon>
    </lineage>
</organism>
<name>A0A437MQ30_9SPHI</name>
<evidence type="ECO:0000256" key="1">
    <source>
        <dbReference type="SAM" id="Phobius"/>
    </source>
</evidence>
<keyword evidence="1" id="KW-0472">Membrane</keyword>
<dbReference type="OrthoDB" id="796951at2"/>
<comment type="caution">
    <text evidence="2">The sequence shown here is derived from an EMBL/GenBank/DDBJ whole genome shotgun (WGS) entry which is preliminary data.</text>
</comment>
<proteinExistence type="predicted"/>
<accession>A0A437MQ30</accession>
<evidence type="ECO:0000313" key="2">
    <source>
        <dbReference type="EMBL" id="RVT99715.1"/>
    </source>
</evidence>
<protein>
    <submittedName>
        <fullName evidence="2">Uncharacterized protein</fullName>
    </submittedName>
</protein>
<dbReference type="AlphaFoldDB" id="A0A437MQ30"/>
<dbReference type="EMBL" id="SACK01000007">
    <property type="protein sequence ID" value="RVT99715.1"/>
    <property type="molecule type" value="Genomic_DNA"/>
</dbReference>
<keyword evidence="1" id="KW-1133">Transmembrane helix</keyword>
<feature type="transmembrane region" description="Helical" evidence="1">
    <location>
        <begin position="44"/>
        <end position="61"/>
    </location>
</feature>
<dbReference type="Proteomes" id="UP000282759">
    <property type="component" value="Unassembled WGS sequence"/>
</dbReference>
<keyword evidence="1" id="KW-0812">Transmembrane</keyword>
<evidence type="ECO:0000313" key="3">
    <source>
        <dbReference type="Proteomes" id="UP000282759"/>
    </source>
</evidence>